<reference evidence="1 2" key="1">
    <citation type="submission" date="2016-07" db="EMBL/GenBank/DDBJ databases">
        <title>Pervasive Adenine N6-methylation of Active Genes in Fungi.</title>
        <authorList>
            <consortium name="DOE Joint Genome Institute"/>
            <person name="Mondo S.J."/>
            <person name="Dannebaum R.O."/>
            <person name="Kuo R.C."/>
            <person name="Labutti K."/>
            <person name="Haridas S."/>
            <person name="Kuo A."/>
            <person name="Salamov A."/>
            <person name="Ahrendt S.R."/>
            <person name="Lipzen A."/>
            <person name="Sullivan W."/>
            <person name="Andreopoulos W.B."/>
            <person name="Clum A."/>
            <person name="Lindquist E."/>
            <person name="Daum C."/>
            <person name="Ramamoorthy G.K."/>
            <person name="Gryganskyi A."/>
            <person name="Culley D."/>
            <person name="Magnuson J.K."/>
            <person name="James T.Y."/>
            <person name="O'Malley M.A."/>
            <person name="Stajich J.E."/>
            <person name="Spatafora J.W."/>
            <person name="Visel A."/>
            <person name="Grigoriev I.V."/>
        </authorList>
    </citation>
    <scope>NUCLEOTIDE SEQUENCE [LARGE SCALE GENOMIC DNA]</scope>
    <source>
        <strain evidence="1 2">PL171</strain>
    </source>
</reference>
<name>A0A1Y2HIK4_9FUNG</name>
<comment type="caution">
    <text evidence="1">The sequence shown here is derived from an EMBL/GenBank/DDBJ whole genome shotgun (WGS) entry which is preliminary data.</text>
</comment>
<evidence type="ECO:0008006" key="3">
    <source>
        <dbReference type="Google" id="ProtNLM"/>
    </source>
</evidence>
<dbReference type="STRING" id="765915.A0A1Y2HIK4"/>
<keyword evidence="2" id="KW-1185">Reference proteome</keyword>
<dbReference type="Proteomes" id="UP000193411">
    <property type="component" value="Unassembled WGS sequence"/>
</dbReference>
<proteinExistence type="predicted"/>
<protein>
    <recommendedName>
        <fullName evidence="3">CCHC-type domain-containing protein</fullName>
    </recommendedName>
</protein>
<dbReference type="AlphaFoldDB" id="A0A1Y2HIK4"/>
<evidence type="ECO:0000313" key="2">
    <source>
        <dbReference type="Proteomes" id="UP000193411"/>
    </source>
</evidence>
<accession>A0A1Y2HIK4</accession>
<evidence type="ECO:0000313" key="1">
    <source>
        <dbReference type="EMBL" id="ORZ34396.1"/>
    </source>
</evidence>
<sequence length="397" mass="44099">MTDPMIVDAQALAITGWVGPVPFSVDPQAVIARLKPHYNVVTLLNQRTVAGIKFLEVTYNSHDDLALAISKPSTFFRGQYVHAMTSIKEWLDRRADHAKNVQILCTYDTVRQLPGLLAKGHALLVDNCRARSFSRVLWQYESKEDADAAVGLGEYALNGHDLRFFAGSARLCFSCGSLDHLRTTCPTRPCAKTSLPSFSLPAPAPTSAGGVSYADAAKQAVNKVNDLEKDLRGKVDDLTDKVSVMQAQLATFVANQEALLVAFKSDMTKQVVAKVDSFEEKLMATNKKIEVFEERLESLVGSVKGFLADFEALKPELEMTMEDVAELRSHRAKTSERYMRVNRDLAIVEVDLKVALDELRLYDNFEERLAAAREKSWAHYAKEQGSIAYPDSFLSKS</sequence>
<gene>
    <name evidence="1" type="ORF">BCR44DRAFT_1461930</name>
</gene>
<organism evidence="1 2">
    <name type="scientific">Catenaria anguillulae PL171</name>
    <dbReference type="NCBI Taxonomy" id="765915"/>
    <lineage>
        <taxon>Eukaryota</taxon>
        <taxon>Fungi</taxon>
        <taxon>Fungi incertae sedis</taxon>
        <taxon>Blastocladiomycota</taxon>
        <taxon>Blastocladiomycetes</taxon>
        <taxon>Blastocladiales</taxon>
        <taxon>Catenariaceae</taxon>
        <taxon>Catenaria</taxon>
    </lineage>
</organism>
<dbReference type="EMBL" id="MCFL01000029">
    <property type="protein sequence ID" value="ORZ34396.1"/>
    <property type="molecule type" value="Genomic_DNA"/>
</dbReference>